<organism evidence="9 10">
    <name type="scientific">Lingula anatina</name>
    <name type="common">Brachiopod</name>
    <name type="synonym">Lingula unguis</name>
    <dbReference type="NCBI Taxonomy" id="7574"/>
    <lineage>
        <taxon>Eukaryota</taxon>
        <taxon>Metazoa</taxon>
        <taxon>Spiralia</taxon>
        <taxon>Lophotrochozoa</taxon>
        <taxon>Brachiopoda</taxon>
        <taxon>Linguliformea</taxon>
        <taxon>Lingulata</taxon>
        <taxon>Lingulida</taxon>
        <taxon>Linguloidea</taxon>
        <taxon>Lingulidae</taxon>
        <taxon>Lingula</taxon>
    </lineage>
</organism>
<dbReference type="EC" id="3.1.3.2" evidence="3"/>
<evidence type="ECO:0000256" key="7">
    <source>
        <dbReference type="ARBA" id="ARBA00023180"/>
    </source>
</evidence>
<dbReference type="InParanoid" id="A0A1S3I862"/>
<dbReference type="RefSeq" id="XP_013394051.1">
    <property type="nucleotide sequence ID" value="XM_013538597.1"/>
</dbReference>
<feature type="transmembrane region" description="Helical" evidence="8">
    <location>
        <begin position="400"/>
        <end position="427"/>
    </location>
</feature>
<evidence type="ECO:0000256" key="1">
    <source>
        <dbReference type="ARBA" id="ARBA00000032"/>
    </source>
</evidence>
<comment type="catalytic activity">
    <reaction evidence="1">
        <text>a phosphate monoester + H2O = an alcohol + phosphate</text>
        <dbReference type="Rhea" id="RHEA:15017"/>
        <dbReference type="ChEBI" id="CHEBI:15377"/>
        <dbReference type="ChEBI" id="CHEBI:30879"/>
        <dbReference type="ChEBI" id="CHEBI:43474"/>
        <dbReference type="ChEBI" id="CHEBI:67140"/>
        <dbReference type="EC" id="3.1.3.2"/>
    </reaction>
</comment>
<evidence type="ECO:0000313" key="10">
    <source>
        <dbReference type="RefSeq" id="XP_013394051.1"/>
    </source>
</evidence>
<reference evidence="10" key="1">
    <citation type="submission" date="2025-08" db="UniProtKB">
        <authorList>
            <consortium name="RefSeq"/>
        </authorList>
    </citation>
    <scope>IDENTIFICATION</scope>
    <source>
        <tissue evidence="10">Gonads</tissue>
    </source>
</reference>
<evidence type="ECO:0000256" key="8">
    <source>
        <dbReference type="SAM" id="Phobius"/>
    </source>
</evidence>
<dbReference type="STRING" id="7574.A0A1S3I862"/>
<dbReference type="InterPro" id="IPR029033">
    <property type="entry name" value="His_PPase_superfam"/>
</dbReference>
<dbReference type="FunCoup" id="A0A1S3I862">
    <property type="interactions" value="737"/>
</dbReference>
<dbReference type="AlphaFoldDB" id="A0A1S3I862"/>
<dbReference type="PANTHER" id="PTHR11567">
    <property type="entry name" value="ACID PHOSPHATASE-RELATED"/>
    <property type="match status" value="1"/>
</dbReference>
<keyword evidence="6" id="KW-1015">Disulfide bond</keyword>
<dbReference type="OrthoDB" id="5821688at2759"/>
<dbReference type="InterPro" id="IPR033379">
    <property type="entry name" value="Acid_Pase_AS"/>
</dbReference>
<evidence type="ECO:0000313" key="9">
    <source>
        <dbReference type="Proteomes" id="UP000085678"/>
    </source>
</evidence>
<evidence type="ECO:0000256" key="4">
    <source>
        <dbReference type="ARBA" id="ARBA00022729"/>
    </source>
</evidence>
<dbReference type="GO" id="GO:0003993">
    <property type="term" value="F:acid phosphatase activity"/>
    <property type="evidence" value="ECO:0007669"/>
    <property type="project" value="UniProtKB-EC"/>
</dbReference>
<dbReference type="KEGG" id="lak:106161594"/>
<sequence length="449" mass="51221">MAAPCTKGVLGYVLCIFIVFSMKVRNINSQPPSTLRQVNLLYRHGDRSPAGGTFPTDPYQEDSWPQGWGQLSKLGMQEQCELGQFLRKRYNGFLNSSYIRTEITVRSTDVDRTLMSAQCNLACLYPPGKEQQWNKSIIWQPIPVHTRPVDEDPLLRTDEPCPKYNKVFNELMQSKLVKDEEVQNKAFYQFISNKTGYPHENISIFWDVQDPLFCEWVHNKTLPSWVNSTWQPTGQNVWDMIRNTTNFSWQLLFRTKEMRRLRGGLLVGEMINNMKNKIKLGPNNKSEPKMHMYSAHDTTVAAMLNALDVFNGVQPPYASMVALELHEKDNSHWVEVLYRNLSRDPGAVNDFTLIHHLTIPNCSIQCPFDKFISLTKDVIPVNSQAWAEECEMPSSTTSGLSMPMIIVISIVGAAILLLVIGLSALCLSRSCKGKRQMRYQEWSTTGITS</sequence>
<dbReference type="InterPro" id="IPR000560">
    <property type="entry name" value="His_Pase_clade-2"/>
</dbReference>
<dbReference type="PANTHER" id="PTHR11567:SF211">
    <property type="entry name" value="PROSTATIC ACID PHOSPHATASE"/>
    <property type="match status" value="1"/>
</dbReference>
<proteinExistence type="inferred from homology"/>
<dbReference type="CDD" id="cd07061">
    <property type="entry name" value="HP_HAP_like"/>
    <property type="match status" value="1"/>
</dbReference>
<keyword evidence="8" id="KW-0472">Membrane</keyword>
<dbReference type="InterPro" id="IPR050645">
    <property type="entry name" value="Histidine_acid_phosphatase"/>
</dbReference>
<keyword evidence="8" id="KW-1133">Transmembrane helix</keyword>
<accession>A0A1S3I862</accession>
<keyword evidence="8" id="KW-0812">Transmembrane</keyword>
<dbReference type="Pfam" id="PF00328">
    <property type="entry name" value="His_Phos_2"/>
    <property type="match status" value="1"/>
</dbReference>
<keyword evidence="4" id="KW-0732">Signal</keyword>
<dbReference type="PROSITE" id="PS00616">
    <property type="entry name" value="HIS_ACID_PHOSPHAT_1"/>
    <property type="match status" value="1"/>
</dbReference>
<dbReference type="GeneID" id="106161594"/>
<dbReference type="SUPFAM" id="SSF53254">
    <property type="entry name" value="Phosphoglycerate mutase-like"/>
    <property type="match status" value="1"/>
</dbReference>
<evidence type="ECO:0000256" key="5">
    <source>
        <dbReference type="ARBA" id="ARBA00022801"/>
    </source>
</evidence>
<name>A0A1S3I862_LINAN</name>
<protein>
    <recommendedName>
        <fullName evidence="3">acid phosphatase</fullName>
        <ecNumber evidence="3">3.1.3.2</ecNumber>
    </recommendedName>
</protein>
<evidence type="ECO:0000256" key="6">
    <source>
        <dbReference type="ARBA" id="ARBA00023157"/>
    </source>
</evidence>
<dbReference type="PROSITE" id="PS00778">
    <property type="entry name" value="HIS_ACID_PHOSPHAT_2"/>
    <property type="match status" value="1"/>
</dbReference>
<keyword evidence="7" id="KW-0325">Glycoprotein</keyword>
<keyword evidence="9" id="KW-1185">Reference proteome</keyword>
<evidence type="ECO:0000256" key="3">
    <source>
        <dbReference type="ARBA" id="ARBA00012646"/>
    </source>
</evidence>
<comment type="similarity">
    <text evidence="2">Belongs to the histidine acid phosphatase family.</text>
</comment>
<dbReference type="Gene3D" id="3.40.50.1240">
    <property type="entry name" value="Phosphoglycerate mutase-like"/>
    <property type="match status" value="1"/>
</dbReference>
<gene>
    <name evidence="10" type="primary">LOC106161594</name>
</gene>
<evidence type="ECO:0000256" key="2">
    <source>
        <dbReference type="ARBA" id="ARBA00005375"/>
    </source>
</evidence>
<dbReference type="Proteomes" id="UP000085678">
    <property type="component" value="Unplaced"/>
</dbReference>
<keyword evidence="5" id="KW-0378">Hydrolase</keyword>